<sequence>MATSLEKLVNNLSKGDTSKFKETRIVFNNTDLEVVIRKGVYAYEYLDRWSKLDENRIRGRLTQAKRAYDMPEQIISRSLTMIPQSPSRGSYIWKQQNCVYYYSFLSFKWHSWLH</sequence>
<protein>
    <submittedName>
        <fullName evidence="1">Uncharacterized protein</fullName>
    </submittedName>
</protein>
<name>A0A6G0XWG5_APHCR</name>
<dbReference type="EMBL" id="VUJU01007504">
    <property type="protein sequence ID" value="KAF0744850.1"/>
    <property type="molecule type" value="Genomic_DNA"/>
</dbReference>
<dbReference type="AlphaFoldDB" id="A0A6G0XWG5"/>
<reference evidence="1 2" key="1">
    <citation type="submission" date="2019-08" db="EMBL/GenBank/DDBJ databases">
        <title>Whole genome of Aphis craccivora.</title>
        <authorList>
            <person name="Voronova N.V."/>
            <person name="Shulinski R.S."/>
            <person name="Bandarenka Y.V."/>
            <person name="Zhorov D.G."/>
            <person name="Warner D."/>
        </authorList>
    </citation>
    <scope>NUCLEOTIDE SEQUENCE [LARGE SCALE GENOMIC DNA]</scope>
    <source>
        <strain evidence="1">180601</strain>
        <tissue evidence="1">Whole Body</tissue>
    </source>
</reference>
<gene>
    <name evidence="1" type="ORF">FWK35_00016985</name>
</gene>
<keyword evidence="2" id="KW-1185">Reference proteome</keyword>
<proteinExistence type="predicted"/>
<comment type="caution">
    <text evidence="1">The sequence shown here is derived from an EMBL/GenBank/DDBJ whole genome shotgun (WGS) entry which is preliminary data.</text>
</comment>
<accession>A0A6G0XWG5</accession>
<organism evidence="1 2">
    <name type="scientific">Aphis craccivora</name>
    <name type="common">Cowpea aphid</name>
    <dbReference type="NCBI Taxonomy" id="307492"/>
    <lineage>
        <taxon>Eukaryota</taxon>
        <taxon>Metazoa</taxon>
        <taxon>Ecdysozoa</taxon>
        <taxon>Arthropoda</taxon>
        <taxon>Hexapoda</taxon>
        <taxon>Insecta</taxon>
        <taxon>Pterygota</taxon>
        <taxon>Neoptera</taxon>
        <taxon>Paraneoptera</taxon>
        <taxon>Hemiptera</taxon>
        <taxon>Sternorrhyncha</taxon>
        <taxon>Aphidomorpha</taxon>
        <taxon>Aphidoidea</taxon>
        <taxon>Aphididae</taxon>
        <taxon>Aphidini</taxon>
        <taxon>Aphis</taxon>
        <taxon>Aphis</taxon>
    </lineage>
</organism>
<evidence type="ECO:0000313" key="1">
    <source>
        <dbReference type="EMBL" id="KAF0744850.1"/>
    </source>
</evidence>
<dbReference type="Proteomes" id="UP000478052">
    <property type="component" value="Unassembled WGS sequence"/>
</dbReference>
<evidence type="ECO:0000313" key="2">
    <source>
        <dbReference type="Proteomes" id="UP000478052"/>
    </source>
</evidence>